<evidence type="ECO:0000313" key="4">
    <source>
        <dbReference type="Proteomes" id="UP000199426"/>
    </source>
</evidence>
<feature type="chain" id="PRO_5016674610" description="Lipoprotein" evidence="1">
    <location>
        <begin position="27"/>
        <end position="205"/>
    </location>
</feature>
<reference evidence="2 4" key="1">
    <citation type="submission" date="2016-10" db="EMBL/GenBank/DDBJ databases">
        <authorList>
            <person name="Varghese N."/>
            <person name="Submissions S."/>
        </authorList>
    </citation>
    <scope>NUCLEOTIDE SEQUENCE [LARGE SCALE GENOMIC DNA]</scope>
    <source>
        <strain evidence="2 4">DSM 19299</strain>
    </source>
</reference>
<sequence>MKNIKKVYSYSALMLTILVSICCKQAVDTSSKNIAHNRNHFVGDSILANANYFNSLKNGKGYLVLKKQNEEYLKQYSLAENNEHSLPLENNISIKLIKERQTDRNIIKVNLFTYVNNKKADSIQFYRNISGDGFGNYSCLSYFNAKTNKIWQIKYFPLNPLRGNSVGIVSYTESSISTDGTIKSDSLHYLDESLDVEMEKYNLYY</sequence>
<feature type="signal peptide" evidence="1">
    <location>
        <begin position="1"/>
        <end position="26"/>
    </location>
</feature>
<dbReference type="OrthoDB" id="1251130at2"/>
<keyword evidence="1" id="KW-0732">Signal</keyword>
<evidence type="ECO:0000313" key="2">
    <source>
        <dbReference type="EMBL" id="SDI15737.1"/>
    </source>
</evidence>
<dbReference type="EMBL" id="UAWB01000013">
    <property type="protein sequence ID" value="SQB46525.1"/>
    <property type="molecule type" value="Genomic_DNA"/>
</dbReference>
<dbReference type="EMBL" id="FNEG01000001">
    <property type="protein sequence ID" value="SDI15737.1"/>
    <property type="molecule type" value="Genomic_DNA"/>
</dbReference>
<dbReference type="Proteomes" id="UP000251670">
    <property type="component" value="Unassembled WGS sequence"/>
</dbReference>
<name>A0A2X2XEQ6_CHRJE</name>
<dbReference type="Proteomes" id="UP000199426">
    <property type="component" value="Unassembled WGS sequence"/>
</dbReference>
<evidence type="ECO:0000256" key="1">
    <source>
        <dbReference type="SAM" id="SignalP"/>
    </source>
</evidence>
<reference evidence="3 5" key="2">
    <citation type="submission" date="2018-06" db="EMBL/GenBank/DDBJ databases">
        <authorList>
            <consortium name="Pathogen Informatics"/>
            <person name="Doyle S."/>
        </authorList>
    </citation>
    <scope>NUCLEOTIDE SEQUENCE [LARGE SCALE GENOMIC DNA]</scope>
    <source>
        <strain evidence="3 5">NCTC13492</strain>
    </source>
</reference>
<evidence type="ECO:0008006" key="6">
    <source>
        <dbReference type="Google" id="ProtNLM"/>
    </source>
</evidence>
<dbReference type="RefSeq" id="WP_139166057.1">
    <property type="nucleotide sequence ID" value="NZ_FNEG01000001.1"/>
</dbReference>
<dbReference type="AlphaFoldDB" id="A0A2X2XEQ6"/>
<gene>
    <name evidence="3" type="ORF">NCTC13492_03600</name>
    <name evidence="2" type="ORF">SAMN05421542_0256</name>
</gene>
<proteinExistence type="predicted"/>
<dbReference type="STRING" id="445960.SAMN05421542_0256"/>
<accession>A0A2X2XEQ6</accession>
<protein>
    <recommendedName>
        <fullName evidence="6">Lipoprotein</fullName>
    </recommendedName>
</protein>
<keyword evidence="4" id="KW-1185">Reference proteome</keyword>
<evidence type="ECO:0000313" key="3">
    <source>
        <dbReference type="EMBL" id="SQB46525.1"/>
    </source>
</evidence>
<organism evidence="3 5">
    <name type="scientific">Chryseobacterium jejuense</name>
    <dbReference type="NCBI Taxonomy" id="445960"/>
    <lineage>
        <taxon>Bacteria</taxon>
        <taxon>Pseudomonadati</taxon>
        <taxon>Bacteroidota</taxon>
        <taxon>Flavobacteriia</taxon>
        <taxon>Flavobacteriales</taxon>
        <taxon>Weeksellaceae</taxon>
        <taxon>Chryseobacterium group</taxon>
        <taxon>Chryseobacterium</taxon>
    </lineage>
</organism>
<evidence type="ECO:0000313" key="5">
    <source>
        <dbReference type="Proteomes" id="UP000251670"/>
    </source>
</evidence>